<gene>
    <name evidence="2" type="ORF">Tci_886940</name>
</gene>
<accession>A0A699TYV2</accession>
<comment type="caution">
    <text evidence="2">The sequence shown here is derived from an EMBL/GenBank/DDBJ whole genome shotgun (WGS) entry which is preliminary data.</text>
</comment>
<name>A0A699TYV2_TANCI</name>
<feature type="non-terminal residue" evidence="2">
    <location>
        <position position="1"/>
    </location>
</feature>
<feature type="compositionally biased region" description="Low complexity" evidence="1">
    <location>
        <begin position="58"/>
        <end position="74"/>
    </location>
</feature>
<evidence type="ECO:0000313" key="2">
    <source>
        <dbReference type="EMBL" id="GFD14971.1"/>
    </source>
</evidence>
<feature type="region of interest" description="Disordered" evidence="1">
    <location>
        <begin position="54"/>
        <end position="74"/>
    </location>
</feature>
<protein>
    <submittedName>
        <fullName evidence="2">Uncharacterized protein</fullName>
    </submittedName>
</protein>
<reference evidence="2" key="1">
    <citation type="journal article" date="2019" name="Sci. Rep.">
        <title>Draft genome of Tanacetum cinerariifolium, the natural source of mosquito coil.</title>
        <authorList>
            <person name="Yamashiro T."/>
            <person name="Shiraishi A."/>
            <person name="Satake H."/>
            <person name="Nakayama K."/>
        </authorList>
    </citation>
    <scope>NUCLEOTIDE SEQUENCE</scope>
</reference>
<evidence type="ECO:0000256" key="1">
    <source>
        <dbReference type="SAM" id="MobiDB-lite"/>
    </source>
</evidence>
<sequence>EASYSHWQNPGSSQLAYWITRWRGPVCFPPHVTVSSHYLVARGPGLGRVYALHDTQPGRRAPGNAARAGPTAGP</sequence>
<proteinExistence type="predicted"/>
<organism evidence="2">
    <name type="scientific">Tanacetum cinerariifolium</name>
    <name type="common">Dalmatian daisy</name>
    <name type="synonym">Chrysanthemum cinerariifolium</name>
    <dbReference type="NCBI Taxonomy" id="118510"/>
    <lineage>
        <taxon>Eukaryota</taxon>
        <taxon>Viridiplantae</taxon>
        <taxon>Streptophyta</taxon>
        <taxon>Embryophyta</taxon>
        <taxon>Tracheophyta</taxon>
        <taxon>Spermatophyta</taxon>
        <taxon>Magnoliopsida</taxon>
        <taxon>eudicotyledons</taxon>
        <taxon>Gunneridae</taxon>
        <taxon>Pentapetalae</taxon>
        <taxon>asterids</taxon>
        <taxon>campanulids</taxon>
        <taxon>Asterales</taxon>
        <taxon>Asteraceae</taxon>
        <taxon>Asteroideae</taxon>
        <taxon>Anthemideae</taxon>
        <taxon>Anthemidinae</taxon>
        <taxon>Tanacetum</taxon>
    </lineage>
</organism>
<dbReference type="AlphaFoldDB" id="A0A699TYV2"/>
<dbReference type="EMBL" id="BKCJ011283208">
    <property type="protein sequence ID" value="GFD14971.1"/>
    <property type="molecule type" value="Genomic_DNA"/>
</dbReference>